<comment type="similarity">
    <text evidence="1 3">Belongs to the short-chain dehydrogenases/reductases (SDR) family.</text>
</comment>
<protein>
    <submittedName>
        <fullName evidence="4">SDR family NAD(P)-dependent oxidoreductase</fullName>
    </submittedName>
</protein>
<dbReference type="Proteomes" id="UP000651057">
    <property type="component" value="Unassembled WGS sequence"/>
</dbReference>
<dbReference type="PIRSF" id="PIRSF000126">
    <property type="entry name" value="11-beta-HSD1"/>
    <property type="match status" value="1"/>
</dbReference>
<accession>A0A937D9T2</accession>
<dbReference type="GO" id="GO:0016491">
    <property type="term" value="F:oxidoreductase activity"/>
    <property type="evidence" value="ECO:0007669"/>
    <property type="project" value="UniProtKB-KW"/>
</dbReference>
<evidence type="ECO:0000256" key="3">
    <source>
        <dbReference type="RuleBase" id="RU000363"/>
    </source>
</evidence>
<gene>
    <name evidence="4" type="ORF">JJQ60_10820</name>
</gene>
<dbReference type="PANTHER" id="PTHR42901:SF1">
    <property type="entry name" value="ALCOHOL DEHYDROGENASE"/>
    <property type="match status" value="1"/>
</dbReference>
<sequence length="266" mass="30295">MDIGKTVLVTGGSSGIGFTISRHFVKAGYQLLWVSLFQKEIENAKSQLQSEVQDCKINALELDLSLPDAAQKVYEWVKHNQWHIDVLINNAGFGTYGFSTEIDVNRELNMIDLNVINVYKMTRFFLKDMIDHNKGTIINISSNTSFQPTPKLSAYGATKSFVKHFSRSLNEELKILNSKVKVMCVCPSAIKDTNFRKAGKMDNLKTFSGLATTTSEEVAKDVWNGFIKRKDFVISGWKMRILYRISGVVPYRVQQFLVRKEIKEVY</sequence>
<dbReference type="PANTHER" id="PTHR42901">
    <property type="entry name" value="ALCOHOL DEHYDROGENASE"/>
    <property type="match status" value="1"/>
</dbReference>
<dbReference type="PRINTS" id="PR00080">
    <property type="entry name" value="SDRFAMILY"/>
</dbReference>
<keyword evidence="5" id="KW-1185">Reference proteome</keyword>
<name>A0A937D9T2_9FLAO</name>
<dbReference type="PRINTS" id="PR00081">
    <property type="entry name" value="GDHRDH"/>
</dbReference>
<dbReference type="Gene3D" id="3.40.50.720">
    <property type="entry name" value="NAD(P)-binding Rossmann-like Domain"/>
    <property type="match status" value="1"/>
</dbReference>
<dbReference type="CDD" id="cd05233">
    <property type="entry name" value="SDR_c"/>
    <property type="match status" value="1"/>
</dbReference>
<evidence type="ECO:0000256" key="2">
    <source>
        <dbReference type="ARBA" id="ARBA00023002"/>
    </source>
</evidence>
<dbReference type="SUPFAM" id="SSF51735">
    <property type="entry name" value="NAD(P)-binding Rossmann-fold domains"/>
    <property type="match status" value="1"/>
</dbReference>
<comment type="caution">
    <text evidence="4">The sequence shown here is derived from an EMBL/GenBank/DDBJ whole genome shotgun (WGS) entry which is preliminary data.</text>
</comment>
<evidence type="ECO:0000256" key="1">
    <source>
        <dbReference type="ARBA" id="ARBA00006484"/>
    </source>
</evidence>
<keyword evidence="2" id="KW-0560">Oxidoreductase</keyword>
<dbReference type="AlphaFoldDB" id="A0A937D9T2"/>
<dbReference type="InterPro" id="IPR002347">
    <property type="entry name" value="SDR_fam"/>
</dbReference>
<evidence type="ECO:0000313" key="4">
    <source>
        <dbReference type="EMBL" id="MBL0684012.1"/>
    </source>
</evidence>
<dbReference type="InterPro" id="IPR036291">
    <property type="entry name" value="NAD(P)-bd_dom_sf"/>
</dbReference>
<proteinExistence type="inferred from homology"/>
<reference evidence="4" key="1">
    <citation type="submission" date="2021-01" db="EMBL/GenBank/DDBJ databases">
        <authorList>
            <person name="Zhong Y.L."/>
        </authorList>
    </citation>
    <scope>NUCLEOTIDE SEQUENCE</scope>
    <source>
        <strain evidence="4">KCTC 23302</strain>
    </source>
</reference>
<evidence type="ECO:0000313" key="5">
    <source>
        <dbReference type="Proteomes" id="UP000651057"/>
    </source>
</evidence>
<organism evidence="4 5">
    <name type="scientific">Aquimarina mytili</name>
    <dbReference type="NCBI Taxonomy" id="874423"/>
    <lineage>
        <taxon>Bacteria</taxon>
        <taxon>Pseudomonadati</taxon>
        <taxon>Bacteroidota</taxon>
        <taxon>Flavobacteriia</taxon>
        <taxon>Flavobacteriales</taxon>
        <taxon>Flavobacteriaceae</taxon>
        <taxon>Aquimarina</taxon>
    </lineage>
</organism>
<dbReference type="RefSeq" id="WP_201919539.1">
    <property type="nucleotide sequence ID" value="NZ_BAABAX010000005.1"/>
</dbReference>
<dbReference type="Pfam" id="PF00106">
    <property type="entry name" value="adh_short"/>
    <property type="match status" value="1"/>
</dbReference>
<dbReference type="EMBL" id="JAERQJ010000003">
    <property type="protein sequence ID" value="MBL0684012.1"/>
    <property type="molecule type" value="Genomic_DNA"/>
</dbReference>